<reference evidence="1" key="2">
    <citation type="journal article" date="2015" name="Fish Shellfish Immunol.">
        <title>Early steps in the European eel (Anguilla anguilla)-Vibrio vulnificus interaction in the gills: Role of the RtxA13 toxin.</title>
        <authorList>
            <person name="Callol A."/>
            <person name="Pajuelo D."/>
            <person name="Ebbesson L."/>
            <person name="Teles M."/>
            <person name="MacKenzie S."/>
            <person name="Amaro C."/>
        </authorList>
    </citation>
    <scope>NUCLEOTIDE SEQUENCE</scope>
</reference>
<name>A0A0E9UTK1_ANGAN</name>
<sequence>MPKCLSFKPWLQNSIAVGDSF</sequence>
<accession>A0A0E9UTK1</accession>
<proteinExistence type="predicted"/>
<organism evidence="1">
    <name type="scientific">Anguilla anguilla</name>
    <name type="common">European freshwater eel</name>
    <name type="synonym">Muraena anguilla</name>
    <dbReference type="NCBI Taxonomy" id="7936"/>
    <lineage>
        <taxon>Eukaryota</taxon>
        <taxon>Metazoa</taxon>
        <taxon>Chordata</taxon>
        <taxon>Craniata</taxon>
        <taxon>Vertebrata</taxon>
        <taxon>Euteleostomi</taxon>
        <taxon>Actinopterygii</taxon>
        <taxon>Neopterygii</taxon>
        <taxon>Teleostei</taxon>
        <taxon>Anguilliformes</taxon>
        <taxon>Anguillidae</taxon>
        <taxon>Anguilla</taxon>
    </lineage>
</organism>
<protein>
    <submittedName>
        <fullName evidence="1">Uncharacterized protein</fullName>
    </submittedName>
</protein>
<dbReference type="AlphaFoldDB" id="A0A0E9UTK1"/>
<reference evidence="1" key="1">
    <citation type="submission" date="2014-11" db="EMBL/GenBank/DDBJ databases">
        <authorList>
            <person name="Amaro Gonzalez C."/>
        </authorList>
    </citation>
    <scope>NUCLEOTIDE SEQUENCE</scope>
</reference>
<dbReference type="EMBL" id="GBXM01040042">
    <property type="protein sequence ID" value="JAH68535.1"/>
    <property type="molecule type" value="Transcribed_RNA"/>
</dbReference>
<evidence type="ECO:0000313" key="1">
    <source>
        <dbReference type="EMBL" id="JAH68535.1"/>
    </source>
</evidence>